<feature type="domain" description="Prolyl 4-hydroxylase alpha subunit Fe(2+) 2OG dioxygenase" evidence="2">
    <location>
        <begin position="154"/>
        <end position="241"/>
    </location>
</feature>
<evidence type="ECO:0000313" key="4">
    <source>
        <dbReference type="Proteomes" id="UP001161017"/>
    </source>
</evidence>
<dbReference type="Pfam" id="PF13640">
    <property type="entry name" value="2OG-FeII_Oxy_3"/>
    <property type="match status" value="1"/>
</dbReference>
<protein>
    <recommendedName>
        <fullName evidence="2">Prolyl 4-hydroxylase alpha subunit Fe(2+) 2OG dioxygenase domain-containing protein</fullName>
    </recommendedName>
</protein>
<accession>A0AA43QQS6</accession>
<reference evidence="3" key="1">
    <citation type="journal article" date="2023" name="Genome Biol. Evol.">
        <title>First Whole Genome Sequence and Flow Cytometry Genome Size Data for the Lichen-Forming Fungus Ramalina farinacea (Ascomycota).</title>
        <authorList>
            <person name="Llewellyn T."/>
            <person name="Mian S."/>
            <person name="Hill R."/>
            <person name="Leitch I.J."/>
            <person name="Gaya E."/>
        </authorList>
    </citation>
    <scope>NUCLEOTIDE SEQUENCE</scope>
    <source>
        <strain evidence="3">LIQ254RAFAR</strain>
    </source>
</reference>
<sequence length="969" mass="108206">MAFVVPSSSENSPLSAASDTESVTSSEESEFDADEFRRNLFLELENVGNGSFAASGFLPAINPGLSIAGLGKVGLPLSDRDAVELCRICHQAPFGKGSETFVDTSVRKTWELNADQVAFRNPLWRQIEDQAVANATEQLGIIDGPATIRAELYKLLLYEPGAFFETHRDTEKAPGMIATMIISLPSEHVGGEVALSLGNQKQTLQTEVGSEFETRYLAWYADVNHAVKPVISGHRLVLTYNLVRQDASTKKIQEPSVLYDTAKNIRSAISRWALACGDECMDSRMLYMLEHEYSEANFGLANLKGKDQLRARHLTDAAKGNDVCVYLAHFEHAKSGGCDDGGDYDNMEIHEIIDEYDSDWKMKTLFTPEGAAIASELELNAEEFLGEVEFPDGPDDEEYEGWTGNEGANTTHFYRRSCIVMFPRSERGAIISGAESVAIDKWSQIVLEESEANMEEDAELIWDELERISAKAAGTKNPPMTIVDPKPIVDVALRRRDPVLLKLVADKSLGIEIFKRIGSSMRGANTKDWTPTIEKALSQVSPGRKRLQAIDNYIGGFRNADKNDTGGLDTAAALEKSMIKSLPEIWKYDKDETAGDAEVLVLLSRRYTQHFITETLLPLARKSSNISFVTAIAKGVREQSRLGHVDREVATEFCIKSLNSLVFMIRESCPHLNNERQARKSVRVGDESVELRWLKHMPHEPAMSAQRFVDLLRTCGELEMDIIAEKLFDLLVQISWRVGFPVFDDFLFPILGDLPLAELPHAQYRRLFQQIFRSFIDGYVGKQPAKPKDWQRKPCGCACAHCTNLDRFLRSPKRETVSIAIPTAQRKHLEKRLQQTDCKVSTDSTNGVPYELVVTKVEGNWRKNLPAWQERQRQASRLVEKLGKDKVWPMLGDNYGELMAAVGLSGKAPPGLEQNANIITMGPLTEVSQSQADSRGNKRPHDELDDENDPSSKRARREVGVVDLCDQDD</sequence>
<evidence type="ECO:0000259" key="2">
    <source>
        <dbReference type="Pfam" id="PF13640"/>
    </source>
</evidence>
<comment type="caution">
    <text evidence="3">The sequence shown here is derived from an EMBL/GenBank/DDBJ whole genome shotgun (WGS) entry which is preliminary data.</text>
</comment>
<evidence type="ECO:0000313" key="3">
    <source>
        <dbReference type="EMBL" id="MDI1490918.1"/>
    </source>
</evidence>
<keyword evidence="4" id="KW-1185">Reference proteome</keyword>
<feature type="region of interest" description="Disordered" evidence="1">
    <location>
        <begin position="926"/>
        <end position="969"/>
    </location>
</feature>
<dbReference type="AlphaFoldDB" id="A0AA43QQS6"/>
<organism evidence="3 4">
    <name type="scientific">Ramalina farinacea</name>
    <dbReference type="NCBI Taxonomy" id="258253"/>
    <lineage>
        <taxon>Eukaryota</taxon>
        <taxon>Fungi</taxon>
        <taxon>Dikarya</taxon>
        <taxon>Ascomycota</taxon>
        <taxon>Pezizomycotina</taxon>
        <taxon>Lecanoromycetes</taxon>
        <taxon>OSLEUM clade</taxon>
        <taxon>Lecanoromycetidae</taxon>
        <taxon>Lecanorales</taxon>
        <taxon>Lecanorineae</taxon>
        <taxon>Ramalinaceae</taxon>
        <taxon>Ramalina</taxon>
    </lineage>
</organism>
<dbReference type="EMBL" id="JAPUFD010000013">
    <property type="protein sequence ID" value="MDI1490918.1"/>
    <property type="molecule type" value="Genomic_DNA"/>
</dbReference>
<dbReference type="InterPro" id="IPR044862">
    <property type="entry name" value="Pro_4_hyd_alph_FE2OG_OXY"/>
</dbReference>
<name>A0AA43QQS6_9LECA</name>
<dbReference type="Proteomes" id="UP001161017">
    <property type="component" value="Unassembled WGS sequence"/>
</dbReference>
<proteinExistence type="predicted"/>
<dbReference type="PANTHER" id="PTHR33099">
    <property type="entry name" value="FE2OG DIOXYGENASE DOMAIN-CONTAINING PROTEIN"/>
    <property type="match status" value="1"/>
</dbReference>
<evidence type="ECO:0000256" key="1">
    <source>
        <dbReference type="SAM" id="MobiDB-lite"/>
    </source>
</evidence>
<feature type="region of interest" description="Disordered" evidence="1">
    <location>
        <begin position="1"/>
        <end position="31"/>
    </location>
</feature>
<dbReference type="PANTHER" id="PTHR33099:SF7">
    <property type="entry name" value="MYND-TYPE DOMAIN-CONTAINING PROTEIN"/>
    <property type="match status" value="1"/>
</dbReference>
<gene>
    <name evidence="3" type="ORF">OHK93_002123</name>
</gene>
<feature type="compositionally biased region" description="Low complexity" evidence="1">
    <location>
        <begin position="1"/>
        <end position="26"/>
    </location>
</feature>
<dbReference type="Gene3D" id="2.60.120.620">
    <property type="entry name" value="q2cbj1_9rhob like domain"/>
    <property type="match status" value="1"/>
</dbReference>